<keyword evidence="2" id="KW-1185">Reference proteome</keyword>
<proteinExistence type="predicted"/>
<dbReference type="Proteomes" id="UP000091820">
    <property type="component" value="Unassembled WGS sequence"/>
</dbReference>
<protein>
    <submittedName>
        <fullName evidence="1">Uncharacterized protein</fullName>
    </submittedName>
</protein>
<organism evidence="1 2">
    <name type="scientific">Glossina brevipalpis</name>
    <dbReference type="NCBI Taxonomy" id="37001"/>
    <lineage>
        <taxon>Eukaryota</taxon>
        <taxon>Metazoa</taxon>
        <taxon>Ecdysozoa</taxon>
        <taxon>Arthropoda</taxon>
        <taxon>Hexapoda</taxon>
        <taxon>Insecta</taxon>
        <taxon>Pterygota</taxon>
        <taxon>Neoptera</taxon>
        <taxon>Endopterygota</taxon>
        <taxon>Diptera</taxon>
        <taxon>Brachycera</taxon>
        <taxon>Muscomorpha</taxon>
        <taxon>Hippoboscoidea</taxon>
        <taxon>Glossinidae</taxon>
        <taxon>Glossina</taxon>
    </lineage>
</organism>
<name>A0A1A9W8S7_9MUSC</name>
<reference evidence="1" key="2">
    <citation type="submission" date="2020-05" db="UniProtKB">
        <authorList>
            <consortium name="EnsemblMetazoa"/>
        </authorList>
    </citation>
    <scope>IDENTIFICATION</scope>
    <source>
        <strain evidence="1">IAEA</strain>
    </source>
</reference>
<reference evidence="2" key="1">
    <citation type="submission" date="2014-03" db="EMBL/GenBank/DDBJ databases">
        <authorList>
            <person name="Aksoy S."/>
            <person name="Warren W."/>
            <person name="Wilson R.K."/>
        </authorList>
    </citation>
    <scope>NUCLEOTIDE SEQUENCE [LARGE SCALE GENOMIC DNA]</scope>
    <source>
        <strain evidence="2">IAEA</strain>
    </source>
</reference>
<evidence type="ECO:0000313" key="2">
    <source>
        <dbReference type="Proteomes" id="UP000091820"/>
    </source>
</evidence>
<sequence length="71" mass="8459">MQKIYEEEKKTEGKEEKLTNLGHAIQNPEHIRSEIHLKFVLITVELMRAIEKEVKYQCVFYISYSIETKTT</sequence>
<dbReference type="EnsemblMetazoa" id="GBRI010407-RA">
    <property type="protein sequence ID" value="GBRI010407-PA"/>
    <property type="gene ID" value="GBRI010407"/>
</dbReference>
<evidence type="ECO:0000313" key="1">
    <source>
        <dbReference type="EnsemblMetazoa" id="GBRI010407-PA"/>
    </source>
</evidence>
<accession>A0A1A9W8S7</accession>
<dbReference type="VEuPathDB" id="VectorBase:GBRI010407"/>
<dbReference type="AlphaFoldDB" id="A0A1A9W8S7"/>